<feature type="compositionally biased region" description="Polar residues" evidence="6">
    <location>
        <begin position="151"/>
        <end position="167"/>
    </location>
</feature>
<feature type="transmembrane region" description="Helical" evidence="7">
    <location>
        <begin position="66"/>
        <end position="86"/>
    </location>
</feature>
<dbReference type="SUPFAM" id="SSF55781">
    <property type="entry name" value="GAF domain-like"/>
    <property type="match status" value="1"/>
</dbReference>
<comment type="similarity">
    <text evidence="2">Belongs to the autoinducer-2 exporter (AI-2E) (TC 2.A.86) family.</text>
</comment>
<dbReference type="InterPro" id="IPR002549">
    <property type="entry name" value="AI-2E-like"/>
</dbReference>
<evidence type="ECO:0000313" key="9">
    <source>
        <dbReference type="EMBL" id="NYF53980.1"/>
    </source>
</evidence>
<dbReference type="Gene3D" id="3.30.450.40">
    <property type="match status" value="1"/>
</dbReference>
<dbReference type="InterPro" id="IPR003018">
    <property type="entry name" value="GAF"/>
</dbReference>
<evidence type="ECO:0000256" key="7">
    <source>
        <dbReference type="SAM" id="Phobius"/>
    </source>
</evidence>
<feature type="transmembrane region" description="Helical" evidence="7">
    <location>
        <begin position="341"/>
        <end position="374"/>
    </location>
</feature>
<dbReference type="InterPro" id="IPR029016">
    <property type="entry name" value="GAF-like_dom_sf"/>
</dbReference>
<evidence type="ECO:0000259" key="8">
    <source>
        <dbReference type="SMART" id="SM00065"/>
    </source>
</evidence>
<evidence type="ECO:0000256" key="2">
    <source>
        <dbReference type="ARBA" id="ARBA00009773"/>
    </source>
</evidence>
<dbReference type="Proteomes" id="UP000534186">
    <property type="component" value="Unassembled WGS sequence"/>
</dbReference>
<comment type="caution">
    <text evidence="9">The sequence shown here is derived from an EMBL/GenBank/DDBJ whole genome shotgun (WGS) entry which is preliminary data.</text>
</comment>
<feature type="transmembrane region" description="Helical" evidence="7">
    <location>
        <begin position="311"/>
        <end position="329"/>
    </location>
</feature>
<evidence type="ECO:0000256" key="4">
    <source>
        <dbReference type="ARBA" id="ARBA00022989"/>
    </source>
</evidence>
<sequence length="792" mass="86380">MPGVVGEKRETLKGTDNQLITGILVMAVLYFAREVFVPLALAGLLAFLLAPAATRLERWKLKKTPAALLVILLCVIGLGALGWAVLGQVYSLAVELPQYQQNVTDKVGALHLNSAGRLSSTVGMLTSISKQIAGGGAVPPVPILPMAPKQRTANRSNTPISSSTPTGPLTVRIEEPDESVMSMASRTVVPLIHPLTTIFIVVIFLIFMLLGREDLRDRALRLAGKGRMHVTTTAIEDAGRRVSRYLLMQLVVNLLYGVAVSGALWVIGVPKPLLWGVLTCVLRFVPYIGILIAAVGPLLISIAVSAHWSELIWTVILFLVLELIAGNFIEPLLYGASTGMSALAILIAAIFWTLLWGIPGLLLSTPLTVCLVVMGRQVPQLQFLDVLFGEERIPPHSERFYQRILSSNTHEAKALLEHVLTTTPRAEVYDTVIIPALTMIEEARYAEEITATRAEEMLQEIEELAENVYNLSQTLASPSRVTEKTVVCIPARDLADEVACQLALQILEDTASATVMSADYNTSDVQQTLAALESNVVCVIGVPPRAVRHLRMRCHQIRLRFPRAVVVACVLSSDDVLSNLRSRIPTEDAQHVVSSLQLLNEYLSSLLYPSEAQIETEGPVDAVLGETVQEMERIDLFDGPEEGVFSRLASDLARAFEAPIALITVMDGQRRFWEAQCGLPAASLTSPESDRDLSICSQASFSESSLVIPDVAEDERFSQDCFVKDNGIRFYAGAPLKAHDDTIIGSICVLDTRPRQLSEHQKKTLVFIANAVMTAIELHADSIPDESEVDEA</sequence>
<dbReference type="PANTHER" id="PTHR43102:SF2">
    <property type="entry name" value="GAF DOMAIN-CONTAINING PROTEIN"/>
    <property type="match status" value="1"/>
</dbReference>
<dbReference type="GO" id="GO:0016020">
    <property type="term" value="C:membrane"/>
    <property type="evidence" value="ECO:0007669"/>
    <property type="project" value="UniProtKB-SubCell"/>
</dbReference>
<evidence type="ECO:0000313" key="10">
    <source>
        <dbReference type="Proteomes" id="UP000534186"/>
    </source>
</evidence>
<organism evidence="9 10">
    <name type="scientific">Tunturiibacter lichenicola</name>
    <dbReference type="NCBI Taxonomy" id="2051959"/>
    <lineage>
        <taxon>Bacteria</taxon>
        <taxon>Pseudomonadati</taxon>
        <taxon>Acidobacteriota</taxon>
        <taxon>Terriglobia</taxon>
        <taxon>Terriglobales</taxon>
        <taxon>Acidobacteriaceae</taxon>
        <taxon>Tunturiibacter</taxon>
    </lineage>
</organism>
<dbReference type="EMBL" id="JACCCV010000002">
    <property type="protein sequence ID" value="NYF53980.1"/>
    <property type="molecule type" value="Genomic_DNA"/>
</dbReference>
<feature type="transmembrane region" description="Helical" evidence="7">
    <location>
        <begin position="245"/>
        <end position="267"/>
    </location>
</feature>
<feature type="transmembrane region" description="Helical" evidence="7">
    <location>
        <begin position="35"/>
        <end position="54"/>
    </location>
</feature>
<evidence type="ECO:0000256" key="5">
    <source>
        <dbReference type="ARBA" id="ARBA00023136"/>
    </source>
</evidence>
<feature type="domain" description="GAF" evidence="8">
    <location>
        <begin position="640"/>
        <end position="788"/>
    </location>
</feature>
<dbReference type="SMART" id="SM00065">
    <property type="entry name" value="GAF"/>
    <property type="match status" value="1"/>
</dbReference>
<feature type="transmembrane region" description="Helical" evidence="7">
    <location>
        <begin position="191"/>
        <end position="211"/>
    </location>
</feature>
<protein>
    <submittedName>
        <fullName evidence="9">Putative PurR-regulated permease PerM/GAF domain-containing protein</fullName>
    </submittedName>
</protein>
<accession>A0A7Y9NR10</accession>
<dbReference type="PANTHER" id="PTHR43102">
    <property type="entry name" value="SLR1143 PROTEIN"/>
    <property type="match status" value="1"/>
</dbReference>
<gene>
    <name evidence="9" type="ORF">HDF12_004379</name>
</gene>
<keyword evidence="5 7" id="KW-0472">Membrane</keyword>
<feature type="transmembrane region" description="Helical" evidence="7">
    <location>
        <begin position="273"/>
        <end position="299"/>
    </location>
</feature>
<keyword evidence="4 7" id="KW-1133">Transmembrane helix</keyword>
<comment type="subcellular location">
    <subcellularLocation>
        <location evidence="1">Membrane</location>
        <topology evidence="1">Multi-pass membrane protein</topology>
    </subcellularLocation>
</comment>
<dbReference type="Pfam" id="PF01594">
    <property type="entry name" value="AI-2E_transport"/>
    <property type="match status" value="2"/>
</dbReference>
<reference evidence="9 10" key="1">
    <citation type="submission" date="2020-07" db="EMBL/GenBank/DDBJ databases">
        <title>Genomic Encyclopedia of Type Strains, Phase IV (KMG-V): Genome sequencing to study the core and pangenomes of soil and plant-associated prokaryotes.</title>
        <authorList>
            <person name="Whitman W."/>
        </authorList>
    </citation>
    <scope>NUCLEOTIDE SEQUENCE [LARGE SCALE GENOMIC DNA]</scope>
    <source>
        <strain evidence="9 10">M8UP30</strain>
    </source>
</reference>
<evidence type="ECO:0000256" key="6">
    <source>
        <dbReference type="SAM" id="MobiDB-lite"/>
    </source>
</evidence>
<feature type="region of interest" description="Disordered" evidence="6">
    <location>
        <begin position="146"/>
        <end position="170"/>
    </location>
</feature>
<proteinExistence type="inferred from homology"/>
<name>A0A7Y9NR10_9BACT</name>
<dbReference type="Pfam" id="PF01590">
    <property type="entry name" value="GAF"/>
    <property type="match status" value="1"/>
</dbReference>
<evidence type="ECO:0000256" key="1">
    <source>
        <dbReference type="ARBA" id="ARBA00004141"/>
    </source>
</evidence>
<keyword evidence="3 7" id="KW-0812">Transmembrane</keyword>
<evidence type="ECO:0000256" key="3">
    <source>
        <dbReference type="ARBA" id="ARBA00022692"/>
    </source>
</evidence>
<dbReference type="AlphaFoldDB" id="A0A7Y9NR10"/>